<keyword evidence="14" id="KW-1185">Reference proteome</keyword>
<dbReference type="STRING" id="88036.D8SNV5"/>
<dbReference type="HOGENOM" id="CLU_013430_0_1_1"/>
<dbReference type="Pfam" id="PF16916">
    <property type="entry name" value="ZT_dimer"/>
    <property type="match status" value="1"/>
</dbReference>
<dbReference type="AlphaFoldDB" id="D8SNV5"/>
<keyword evidence="4 10" id="KW-0812">Transmembrane</keyword>
<comment type="similarity">
    <text evidence="2">Belongs to the cation diffusion facilitator (CDF) transporter (TC 2.A.4) family. SLC30A subfamily.</text>
</comment>
<feature type="domain" description="Cation efflux protein cytoplasmic" evidence="12">
    <location>
        <begin position="351"/>
        <end position="425"/>
    </location>
</feature>
<dbReference type="GeneID" id="9649072"/>
<dbReference type="KEGG" id="smo:SELMODRAFT_453380"/>
<evidence type="ECO:0000256" key="1">
    <source>
        <dbReference type="ARBA" id="ARBA00004141"/>
    </source>
</evidence>
<proteinExistence type="inferred from homology"/>
<keyword evidence="6 10" id="KW-1133">Transmembrane helix</keyword>
<dbReference type="Gramene" id="EFJ13948">
    <property type="protein sequence ID" value="EFJ13948"/>
    <property type="gene ID" value="SELMODRAFT_453380"/>
</dbReference>
<evidence type="ECO:0000256" key="8">
    <source>
        <dbReference type="ARBA" id="ARBA00023136"/>
    </source>
</evidence>
<dbReference type="InterPro" id="IPR050681">
    <property type="entry name" value="CDF/SLC30A"/>
</dbReference>
<dbReference type="eggNOG" id="KOG1482">
    <property type="taxonomic scope" value="Eukaryota"/>
</dbReference>
<feature type="transmembrane region" description="Helical" evidence="10">
    <location>
        <begin position="59"/>
        <end position="81"/>
    </location>
</feature>
<evidence type="ECO:0000259" key="11">
    <source>
        <dbReference type="Pfam" id="PF01545"/>
    </source>
</evidence>
<feature type="region of interest" description="Disordered" evidence="9">
    <location>
        <begin position="153"/>
        <end position="282"/>
    </location>
</feature>
<dbReference type="GO" id="GO:0005886">
    <property type="term" value="C:plasma membrane"/>
    <property type="evidence" value="ECO:0000318"/>
    <property type="project" value="GO_Central"/>
</dbReference>
<evidence type="ECO:0000259" key="12">
    <source>
        <dbReference type="Pfam" id="PF16916"/>
    </source>
</evidence>
<dbReference type="InterPro" id="IPR058533">
    <property type="entry name" value="Cation_efflux_TM"/>
</dbReference>
<dbReference type="FunCoup" id="D8SNV5">
    <property type="interactions" value="1481"/>
</dbReference>
<dbReference type="InterPro" id="IPR036837">
    <property type="entry name" value="Cation_efflux_CTD_sf"/>
</dbReference>
<comment type="subcellular location">
    <subcellularLocation>
        <location evidence="1">Membrane</location>
        <topology evidence="1">Multi-pass membrane protein</topology>
    </subcellularLocation>
</comment>
<name>D8SNV5_SELML</name>
<dbReference type="SUPFAM" id="SSF161111">
    <property type="entry name" value="Cation efflux protein transmembrane domain-like"/>
    <property type="match status" value="1"/>
</dbReference>
<dbReference type="InterPro" id="IPR027470">
    <property type="entry name" value="Cation_efflux_CTD"/>
</dbReference>
<protein>
    <submittedName>
        <fullName evidence="13">Uncharacterized protein SmMTP1.1</fullName>
    </submittedName>
</protein>
<dbReference type="Gene3D" id="1.20.1510.10">
    <property type="entry name" value="Cation efflux protein transmembrane domain"/>
    <property type="match status" value="2"/>
</dbReference>
<feature type="transmembrane region" description="Helical" evidence="10">
    <location>
        <begin position="26"/>
        <end position="53"/>
    </location>
</feature>
<feature type="compositionally biased region" description="Basic and acidic residues" evidence="9">
    <location>
        <begin position="191"/>
        <end position="239"/>
    </location>
</feature>
<accession>D8SNV5</accession>
<feature type="transmembrane region" description="Helical" evidence="10">
    <location>
        <begin position="127"/>
        <end position="148"/>
    </location>
</feature>
<dbReference type="SUPFAM" id="SSF160240">
    <property type="entry name" value="Cation efflux protein cytoplasmic domain-like"/>
    <property type="match status" value="1"/>
</dbReference>
<feature type="compositionally biased region" description="Basic and acidic residues" evidence="9">
    <location>
        <begin position="252"/>
        <end position="275"/>
    </location>
</feature>
<dbReference type="GO" id="GO:0005385">
    <property type="term" value="F:zinc ion transmembrane transporter activity"/>
    <property type="evidence" value="ECO:0000318"/>
    <property type="project" value="GO_Central"/>
</dbReference>
<dbReference type="Proteomes" id="UP000001514">
    <property type="component" value="Unassembled WGS sequence"/>
</dbReference>
<dbReference type="InParanoid" id="D8SNV5"/>
<dbReference type="GO" id="GO:0005773">
    <property type="term" value="C:vacuole"/>
    <property type="evidence" value="ECO:0000318"/>
    <property type="project" value="GO_Central"/>
</dbReference>
<evidence type="ECO:0000313" key="14">
    <source>
        <dbReference type="Proteomes" id="UP000001514"/>
    </source>
</evidence>
<keyword evidence="5" id="KW-0864">Zinc transport</keyword>
<dbReference type="PANTHER" id="PTHR11562">
    <property type="entry name" value="CATION EFFLUX PROTEIN/ ZINC TRANSPORTER"/>
    <property type="match status" value="1"/>
</dbReference>
<dbReference type="InterPro" id="IPR027469">
    <property type="entry name" value="Cation_efflux_TMD_sf"/>
</dbReference>
<feature type="transmembrane region" description="Helical" evidence="10">
    <location>
        <begin position="318"/>
        <end position="339"/>
    </location>
</feature>
<dbReference type="OMA" id="GHEKMLH"/>
<evidence type="ECO:0000256" key="2">
    <source>
        <dbReference type="ARBA" id="ARBA00008873"/>
    </source>
</evidence>
<evidence type="ECO:0000256" key="10">
    <source>
        <dbReference type="SAM" id="Phobius"/>
    </source>
</evidence>
<evidence type="ECO:0000256" key="4">
    <source>
        <dbReference type="ARBA" id="ARBA00022692"/>
    </source>
</evidence>
<keyword evidence="8 10" id="KW-0472">Membrane</keyword>
<dbReference type="Pfam" id="PF01545">
    <property type="entry name" value="Cation_efflux"/>
    <property type="match status" value="1"/>
</dbReference>
<evidence type="ECO:0000256" key="9">
    <source>
        <dbReference type="SAM" id="MobiDB-lite"/>
    </source>
</evidence>
<evidence type="ECO:0000256" key="5">
    <source>
        <dbReference type="ARBA" id="ARBA00022906"/>
    </source>
</evidence>
<evidence type="ECO:0000256" key="3">
    <source>
        <dbReference type="ARBA" id="ARBA00022448"/>
    </source>
</evidence>
<dbReference type="OrthoDB" id="9944568at2759"/>
<feature type="transmembrane region" description="Helical" evidence="10">
    <location>
        <begin position="93"/>
        <end position="115"/>
    </location>
</feature>
<keyword evidence="3" id="KW-0813">Transport</keyword>
<dbReference type="PANTHER" id="PTHR11562:SF17">
    <property type="entry name" value="RE54080P-RELATED"/>
    <property type="match status" value="1"/>
</dbReference>
<gene>
    <name evidence="13" type="primary">SmMTP1.1</name>
    <name evidence="13" type="ORF">SELMODRAFT_453380</name>
</gene>
<dbReference type="EMBL" id="GL377630">
    <property type="protein sequence ID" value="EFJ13948.1"/>
    <property type="molecule type" value="Genomic_DNA"/>
</dbReference>
<keyword evidence="7" id="KW-0406">Ion transport</keyword>
<organism evidence="14">
    <name type="scientific">Selaginella moellendorffii</name>
    <name type="common">Spikemoss</name>
    <dbReference type="NCBI Taxonomy" id="88036"/>
    <lineage>
        <taxon>Eukaryota</taxon>
        <taxon>Viridiplantae</taxon>
        <taxon>Streptophyta</taxon>
        <taxon>Embryophyta</taxon>
        <taxon>Tracheophyta</taxon>
        <taxon>Lycopodiopsida</taxon>
        <taxon>Selaginellales</taxon>
        <taxon>Selaginellaceae</taxon>
        <taxon>Selaginella</taxon>
    </lineage>
</organism>
<keyword evidence="5" id="KW-0862">Zinc</keyword>
<reference evidence="13 14" key="1">
    <citation type="journal article" date="2011" name="Science">
        <title>The Selaginella genome identifies genetic changes associated with the evolution of vascular plants.</title>
        <authorList>
            <person name="Banks J.A."/>
            <person name="Nishiyama T."/>
            <person name="Hasebe M."/>
            <person name="Bowman J.L."/>
            <person name="Gribskov M."/>
            <person name="dePamphilis C."/>
            <person name="Albert V.A."/>
            <person name="Aono N."/>
            <person name="Aoyama T."/>
            <person name="Ambrose B.A."/>
            <person name="Ashton N.W."/>
            <person name="Axtell M.J."/>
            <person name="Barker E."/>
            <person name="Barker M.S."/>
            <person name="Bennetzen J.L."/>
            <person name="Bonawitz N.D."/>
            <person name="Chapple C."/>
            <person name="Cheng C."/>
            <person name="Correa L.G."/>
            <person name="Dacre M."/>
            <person name="DeBarry J."/>
            <person name="Dreyer I."/>
            <person name="Elias M."/>
            <person name="Engstrom E.M."/>
            <person name="Estelle M."/>
            <person name="Feng L."/>
            <person name="Finet C."/>
            <person name="Floyd S.K."/>
            <person name="Frommer W.B."/>
            <person name="Fujita T."/>
            <person name="Gramzow L."/>
            <person name="Gutensohn M."/>
            <person name="Harholt J."/>
            <person name="Hattori M."/>
            <person name="Heyl A."/>
            <person name="Hirai T."/>
            <person name="Hiwatashi Y."/>
            <person name="Ishikawa M."/>
            <person name="Iwata M."/>
            <person name="Karol K.G."/>
            <person name="Koehler B."/>
            <person name="Kolukisaoglu U."/>
            <person name="Kubo M."/>
            <person name="Kurata T."/>
            <person name="Lalonde S."/>
            <person name="Li K."/>
            <person name="Li Y."/>
            <person name="Litt A."/>
            <person name="Lyons E."/>
            <person name="Manning G."/>
            <person name="Maruyama T."/>
            <person name="Michael T.P."/>
            <person name="Mikami K."/>
            <person name="Miyazaki S."/>
            <person name="Morinaga S."/>
            <person name="Murata T."/>
            <person name="Mueller-Roeber B."/>
            <person name="Nelson D.R."/>
            <person name="Obara M."/>
            <person name="Oguri Y."/>
            <person name="Olmstead R.G."/>
            <person name="Onodera N."/>
            <person name="Petersen B.L."/>
            <person name="Pils B."/>
            <person name="Prigge M."/>
            <person name="Rensing S.A."/>
            <person name="Riano-Pachon D.M."/>
            <person name="Roberts A.W."/>
            <person name="Sato Y."/>
            <person name="Scheller H.V."/>
            <person name="Schulz B."/>
            <person name="Schulz C."/>
            <person name="Shakirov E.V."/>
            <person name="Shibagaki N."/>
            <person name="Shinohara N."/>
            <person name="Shippen D.E."/>
            <person name="Soerensen I."/>
            <person name="Sotooka R."/>
            <person name="Sugimoto N."/>
            <person name="Sugita M."/>
            <person name="Sumikawa N."/>
            <person name="Tanurdzic M."/>
            <person name="Theissen G."/>
            <person name="Ulvskov P."/>
            <person name="Wakazuki S."/>
            <person name="Weng J.K."/>
            <person name="Willats W.W."/>
            <person name="Wipf D."/>
            <person name="Wolf P.G."/>
            <person name="Yang L."/>
            <person name="Zimmer A.D."/>
            <person name="Zhu Q."/>
            <person name="Mitros T."/>
            <person name="Hellsten U."/>
            <person name="Loque D."/>
            <person name="Otillar R."/>
            <person name="Salamov A."/>
            <person name="Schmutz J."/>
            <person name="Shapiro H."/>
            <person name="Lindquist E."/>
            <person name="Lucas S."/>
            <person name="Rokhsar D."/>
            <person name="Grigoriev I.V."/>
        </authorList>
    </citation>
    <scope>NUCLEOTIDE SEQUENCE [LARGE SCALE GENOMIC DNA]</scope>
</reference>
<sequence>MVSCGDGCGLSDPEDLAKRRATTRKLVIAIGLCIVFMILEVGGGIIAGSLAILTDAAHLLSDVASFAISLFAIYASGWDATPKQSYGFHRVEILGALVSIHIIWLITGILVYEAVSRFFHDSQPVNGGLMFIIATLGLLVNIGMMLILGDHGHGHSHGHSHSHGHGHSHSGGGHSHQSHSHTHSGGCTTVGDKDKDHNHADSDHDHQQHDHEEHGRDHDHQEQDHGHQEHGHQGQEQHDHHGRKSDSFLIRVDSDHGPNRIKLDKDLDELRDHGTSKNSKTSSINVRGAYLHVLGDLIQSIGVMIAGAIIWYKPEWKVVDLVCTLLFSVLVLLTTVNMWTEISDVLMESTPREIDATRLEEGLRRIGSVQAVHELHIWAITLGKVLLACHVKIERDADADEVLRNVIEYCERDFKITHVTIQIERD</sequence>
<evidence type="ECO:0000256" key="7">
    <source>
        <dbReference type="ARBA" id="ARBA00023065"/>
    </source>
</evidence>
<evidence type="ECO:0000313" key="13">
    <source>
        <dbReference type="EMBL" id="EFJ13948.1"/>
    </source>
</evidence>
<dbReference type="GO" id="GO:0071577">
    <property type="term" value="P:zinc ion transmembrane transport"/>
    <property type="evidence" value="ECO:0000318"/>
    <property type="project" value="GO_Central"/>
</dbReference>
<feature type="domain" description="Cation efflux protein transmembrane" evidence="11">
    <location>
        <begin position="26"/>
        <end position="347"/>
    </location>
</feature>
<evidence type="ECO:0000256" key="6">
    <source>
        <dbReference type="ARBA" id="ARBA00022989"/>
    </source>
</evidence>
<feature type="transmembrane region" description="Helical" evidence="10">
    <location>
        <begin position="289"/>
        <end position="312"/>
    </location>
</feature>
<dbReference type="InterPro" id="IPR002524">
    <property type="entry name" value="Cation_efflux"/>
</dbReference>
<dbReference type="NCBIfam" id="TIGR01297">
    <property type="entry name" value="CDF"/>
    <property type="match status" value="1"/>
</dbReference>
<feature type="compositionally biased region" description="Basic residues" evidence="9">
    <location>
        <begin position="154"/>
        <end position="168"/>
    </location>
</feature>